<comment type="caution">
    <text evidence="3">The sequence shown here is derived from an EMBL/GenBank/DDBJ whole genome shotgun (WGS) entry which is preliminary data.</text>
</comment>
<accession>A0A8S1WQC9</accession>
<reference evidence="3" key="1">
    <citation type="submission" date="2021-01" db="EMBL/GenBank/DDBJ databases">
        <authorList>
            <consortium name="Genoscope - CEA"/>
            <person name="William W."/>
        </authorList>
    </citation>
    <scope>NUCLEOTIDE SEQUENCE</scope>
</reference>
<gene>
    <name evidence="3" type="ORF">PPENT_87.1.T1000075</name>
</gene>
<protein>
    <recommendedName>
        <fullName evidence="2">Cyclin N-terminal domain-containing protein</fullName>
    </recommendedName>
</protein>
<dbReference type="Proteomes" id="UP000689195">
    <property type="component" value="Unassembled WGS sequence"/>
</dbReference>
<organism evidence="3 4">
    <name type="scientific">Paramecium pentaurelia</name>
    <dbReference type="NCBI Taxonomy" id="43138"/>
    <lineage>
        <taxon>Eukaryota</taxon>
        <taxon>Sar</taxon>
        <taxon>Alveolata</taxon>
        <taxon>Ciliophora</taxon>
        <taxon>Intramacronucleata</taxon>
        <taxon>Oligohymenophorea</taxon>
        <taxon>Peniculida</taxon>
        <taxon>Parameciidae</taxon>
        <taxon>Paramecium</taxon>
    </lineage>
</organism>
<evidence type="ECO:0000256" key="1">
    <source>
        <dbReference type="SAM" id="MobiDB-lite"/>
    </source>
</evidence>
<feature type="region of interest" description="Disordered" evidence="1">
    <location>
        <begin position="1"/>
        <end position="21"/>
    </location>
</feature>
<dbReference type="InterPro" id="IPR006671">
    <property type="entry name" value="Cyclin_N"/>
</dbReference>
<evidence type="ECO:0000313" key="3">
    <source>
        <dbReference type="EMBL" id="CAD8191903.1"/>
    </source>
</evidence>
<dbReference type="EMBL" id="CAJJDO010000100">
    <property type="protein sequence ID" value="CAD8191903.1"/>
    <property type="molecule type" value="Genomic_DNA"/>
</dbReference>
<dbReference type="AlphaFoldDB" id="A0A8S1WQC9"/>
<dbReference type="Pfam" id="PF00134">
    <property type="entry name" value="Cyclin_N"/>
    <property type="match status" value="1"/>
</dbReference>
<evidence type="ECO:0000259" key="2">
    <source>
        <dbReference type="Pfam" id="PF00134"/>
    </source>
</evidence>
<feature type="compositionally biased region" description="Low complexity" evidence="1">
    <location>
        <begin position="1"/>
        <end position="16"/>
    </location>
</feature>
<name>A0A8S1WQC9_9CILI</name>
<proteinExistence type="predicted"/>
<keyword evidence="4" id="KW-1185">Reference proteome</keyword>
<feature type="domain" description="Cyclin N-terminal" evidence="2">
    <location>
        <begin position="100"/>
        <end position="149"/>
    </location>
</feature>
<sequence length="181" mass="21179">MKSKQSSFSVASESVSDFTSGVSIRSGKVLTVTKLEELASAIEQKSSESEKIKEIENPEEMISPLDFKLDLSMIIQKNVKTEEFYNLVLQNYLGKQQKPIEFLHKDDKGFDDEERIRFLNWLIEITYAYQMNCSTFFIACSILDEFQKKTQKYGCLKQQQYYKIQSPFNWNQLYIFGIKIQ</sequence>
<evidence type="ECO:0000313" key="4">
    <source>
        <dbReference type="Proteomes" id="UP000689195"/>
    </source>
</evidence>